<protein>
    <recommendedName>
        <fullName evidence="3">Nucleotidyl transferase AbiEii/AbiGii toxin family protein</fullName>
    </recommendedName>
</protein>
<sequence>MTKINFALLSKKDRIEIFNQTSINTGIPAYAVEKDWWVHLVLKVLFGMEIGNHLVFKGGTSLSKAWKIIQTKKRSS</sequence>
<dbReference type="EMBL" id="VORO01000003">
    <property type="protein sequence ID" value="TXD90619.1"/>
    <property type="molecule type" value="Genomic_DNA"/>
</dbReference>
<reference evidence="1 2" key="1">
    <citation type="submission" date="2019-08" db="EMBL/GenBank/DDBJ databases">
        <title>Genomes of Subsaximicrobium wynnwilliamsii strains.</title>
        <authorList>
            <person name="Bowman J.P."/>
        </authorList>
    </citation>
    <scope>NUCLEOTIDE SEQUENCE [LARGE SCALE GENOMIC DNA]</scope>
    <source>
        <strain evidence="1 2">2-80-2</strain>
    </source>
</reference>
<dbReference type="OrthoDB" id="9780929at2"/>
<proteinExistence type="predicted"/>
<dbReference type="Proteomes" id="UP000321578">
    <property type="component" value="Unassembled WGS sequence"/>
</dbReference>
<comment type="caution">
    <text evidence="1">The sequence shown here is derived from an EMBL/GenBank/DDBJ whole genome shotgun (WGS) entry which is preliminary data.</text>
</comment>
<accession>A0A5C6ZLC1</accession>
<dbReference type="RefSeq" id="WP_147085386.1">
    <property type="nucleotide sequence ID" value="NZ_VORM01000002.1"/>
</dbReference>
<dbReference type="AlphaFoldDB" id="A0A5C6ZLC1"/>
<evidence type="ECO:0008006" key="3">
    <source>
        <dbReference type="Google" id="ProtNLM"/>
    </source>
</evidence>
<organism evidence="1 2">
    <name type="scientific">Subsaximicrobium wynnwilliamsii</name>
    <dbReference type="NCBI Taxonomy" id="291179"/>
    <lineage>
        <taxon>Bacteria</taxon>
        <taxon>Pseudomonadati</taxon>
        <taxon>Bacteroidota</taxon>
        <taxon>Flavobacteriia</taxon>
        <taxon>Flavobacteriales</taxon>
        <taxon>Flavobacteriaceae</taxon>
        <taxon>Subsaximicrobium</taxon>
    </lineage>
</organism>
<evidence type="ECO:0000313" key="2">
    <source>
        <dbReference type="Proteomes" id="UP000321578"/>
    </source>
</evidence>
<keyword evidence="2" id="KW-1185">Reference proteome</keyword>
<gene>
    <name evidence="1" type="ORF">ESY86_04420</name>
</gene>
<evidence type="ECO:0000313" key="1">
    <source>
        <dbReference type="EMBL" id="TXD90619.1"/>
    </source>
</evidence>
<name>A0A5C6ZLC1_9FLAO</name>